<organism evidence="3 4">
    <name type="scientific">Fundicoccus culcitae</name>
    <dbReference type="NCBI Taxonomy" id="2969821"/>
    <lineage>
        <taxon>Bacteria</taxon>
        <taxon>Bacillati</taxon>
        <taxon>Bacillota</taxon>
        <taxon>Bacilli</taxon>
        <taxon>Lactobacillales</taxon>
        <taxon>Aerococcaceae</taxon>
        <taxon>Fundicoccus</taxon>
    </lineage>
</organism>
<gene>
    <name evidence="3" type="ORF">NRE15_09320</name>
</gene>
<feature type="domain" description="BD-FAE-like" evidence="2">
    <location>
        <begin position="92"/>
        <end position="243"/>
    </location>
</feature>
<dbReference type="EMBL" id="CP102453">
    <property type="protein sequence ID" value="UUX33107.1"/>
    <property type="molecule type" value="Genomic_DNA"/>
</dbReference>
<keyword evidence="4" id="KW-1185">Reference proteome</keyword>
<dbReference type="InterPro" id="IPR050300">
    <property type="entry name" value="GDXG_lipolytic_enzyme"/>
</dbReference>
<sequence>MRTELLYLYDDRKDVTLKAYLLEDNVNLRPKKTLPAIIINPGGGYMYCSPREAEPIALRFNAMGYHAFVLEYSVYGEGKYPFELDSDLPVKEHSLFPHAMQEIAMSFELIHQHAAEWKVDTNQIGTIGFSAGGHNVAMYANNWNTPVIQDAVSLKGDALKPAFNIVGYPLTDLINITANIEDLNTVAEAKPILIACFGKSDVSQAELEYYSPARNVNSDTPPTFIWTTSEDQVVAAQDSIQLALGLAHNNIPFELHVFEKGPHGLSLANPSTARAAEHINPKAATWAEMAEKWLNDRFPVEALDM</sequence>
<evidence type="ECO:0000256" key="1">
    <source>
        <dbReference type="ARBA" id="ARBA00022801"/>
    </source>
</evidence>
<dbReference type="GO" id="GO:0016787">
    <property type="term" value="F:hydrolase activity"/>
    <property type="evidence" value="ECO:0007669"/>
    <property type="project" value="UniProtKB-KW"/>
</dbReference>
<dbReference type="Proteomes" id="UP001315967">
    <property type="component" value="Chromosome"/>
</dbReference>
<name>A0ABY5P302_9LACT</name>
<keyword evidence="1 3" id="KW-0378">Hydrolase</keyword>
<dbReference type="SUPFAM" id="SSF53474">
    <property type="entry name" value="alpha/beta-Hydrolases"/>
    <property type="match status" value="1"/>
</dbReference>
<protein>
    <submittedName>
        <fullName evidence="3">Alpha/beta hydrolase</fullName>
    </submittedName>
</protein>
<dbReference type="InterPro" id="IPR029058">
    <property type="entry name" value="AB_hydrolase_fold"/>
</dbReference>
<evidence type="ECO:0000259" key="2">
    <source>
        <dbReference type="Pfam" id="PF20434"/>
    </source>
</evidence>
<dbReference type="Gene3D" id="3.40.50.1820">
    <property type="entry name" value="alpha/beta hydrolase"/>
    <property type="match status" value="1"/>
</dbReference>
<dbReference type="PANTHER" id="PTHR48081">
    <property type="entry name" value="AB HYDROLASE SUPERFAMILY PROTEIN C4A8.06C"/>
    <property type="match status" value="1"/>
</dbReference>
<dbReference type="Pfam" id="PF20434">
    <property type="entry name" value="BD-FAE"/>
    <property type="match status" value="1"/>
</dbReference>
<proteinExistence type="predicted"/>
<dbReference type="RefSeq" id="WP_313792609.1">
    <property type="nucleotide sequence ID" value="NZ_CP102453.1"/>
</dbReference>
<evidence type="ECO:0000313" key="3">
    <source>
        <dbReference type="EMBL" id="UUX33107.1"/>
    </source>
</evidence>
<dbReference type="InterPro" id="IPR049492">
    <property type="entry name" value="BD-FAE-like_dom"/>
</dbReference>
<dbReference type="PANTHER" id="PTHR48081:SF6">
    <property type="entry name" value="PEPTIDASE S9 PROLYL OLIGOPEPTIDASE CATALYTIC DOMAIN-CONTAINING PROTEIN"/>
    <property type="match status" value="1"/>
</dbReference>
<evidence type="ECO:0000313" key="4">
    <source>
        <dbReference type="Proteomes" id="UP001315967"/>
    </source>
</evidence>
<accession>A0ABY5P302</accession>
<reference evidence="3 4" key="1">
    <citation type="submission" date="2022-08" db="EMBL/GenBank/DDBJ databases">
        <title>Aerococcaceae sp. nov isolated from spoiled eye mask.</title>
        <authorList>
            <person name="Zhou G."/>
            <person name="Xie X.-B."/>
            <person name="Shi Q.-S."/>
            <person name="Wang Y.-S."/>
            <person name="Wen X."/>
            <person name="Peng H."/>
            <person name="Yang X.-J."/>
            <person name="Tao H.-B."/>
            <person name="Huang X.-M."/>
        </authorList>
    </citation>
    <scope>NUCLEOTIDE SEQUENCE [LARGE SCALE GENOMIC DNA]</scope>
    <source>
        <strain evidence="4">DM20194951</strain>
    </source>
</reference>